<evidence type="ECO:0000256" key="1">
    <source>
        <dbReference type="SAM" id="Phobius"/>
    </source>
</evidence>
<organism evidence="2 3">
    <name type="scientific">Necator americanus</name>
    <name type="common">Human hookworm</name>
    <dbReference type="NCBI Taxonomy" id="51031"/>
    <lineage>
        <taxon>Eukaryota</taxon>
        <taxon>Metazoa</taxon>
        <taxon>Ecdysozoa</taxon>
        <taxon>Nematoda</taxon>
        <taxon>Chromadorea</taxon>
        <taxon>Rhabditida</taxon>
        <taxon>Rhabditina</taxon>
        <taxon>Rhabditomorpha</taxon>
        <taxon>Strongyloidea</taxon>
        <taxon>Ancylostomatidae</taxon>
        <taxon>Bunostominae</taxon>
        <taxon>Necator</taxon>
    </lineage>
</organism>
<dbReference type="InterPro" id="IPR038885">
    <property type="entry name" value="PLB1"/>
</dbReference>
<accession>A0ABR1E8W0</accession>
<gene>
    <name evidence="2" type="primary">Necator_chrV.g21141</name>
    <name evidence="2" type="ORF">RB195_016348</name>
</gene>
<evidence type="ECO:0008006" key="4">
    <source>
        <dbReference type="Google" id="ProtNLM"/>
    </source>
</evidence>
<comment type="caution">
    <text evidence="2">The sequence shown here is derived from an EMBL/GenBank/DDBJ whole genome shotgun (WGS) entry which is preliminary data.</text>
</comment>
<evidence type="ECO:0000313" key="3">
    <source>
        <dbReference type="Proteomes" id="UP001303046"/>
    </source>
</evidence>
<keyword evidence="3" id="KW-1185">Reference proteome</keyword>
<feature type="transmembrane region" description="Helical" evidence="1">
    <location>
        <begin position="399"/>
        <end position="420"/>
    </location>
</feature>
<keyword evidence="1" id="KW-1133">Transmembrane helix</keyword>
<dbReference type="PANTHER" id="PTHR21325:SF28">
    <property type="entry name" value="SGNH DOMAIN-CONTAINING PROTEIN"/>
    <property type="match status" value="1"/>
</dbReference>
<proteinExistence type="predicted"/>
<keyword evidence="1" id="KW-0812">Transmembrane</keyword>
<name>A0ABR1E8W0_NECAM</name>
<protein>
    <recommendedName>
        <fullName evidence="4">Phospholipase B1, membrane-associated</fullName>
    </recommendedName>
</protein>
<keyword evidence="1" id="KW-0472">Membrane</keyword>
<reference evidence="2 3" key="1">
    <citation type="submission" date="2023-08" db="EMBL/GenBank/DDBJ databases">
        <title>A Necator americanus chromosomal reference genome.</title>
        <authorList>
            <person name="Ilik V."/>
            <person name="Petrzelkova K.J."/>
            <person name="Pardy F."/>
            <person name="Fuh T."/>
            <person name="Niatou-Singa F.S."/>
            <person name="Gouil Q."/>
            <person name="Baker L."/>
            <person name="Ritchie M.E."/>
            <person name="Jex A.R."/>
            <person name="Gazzola D."/>
            <person name="Li H."/>
            <person name="Toshio Fujiwara R."/>
            <person name="Zhan B."/>
            <person name="Aroian R.V."/>
            <person name="Pafco B."/>
            <person name="Schwarz E.M."/>
        </authorList>
    </citation>
    <scope>NUCLEOTIDE SEQUENCE [LARGE SCALE GENOMIC DNA]</scope>
    <source>
        <strain evidence="2 3">Aroian</strain>
        <tissue evidence="2">Whole animal</tissue>
    </source>
</reference>
<sequence length="451" mass="50690">MLKINDQDQACVKNFSTGTSNSYDPLMDSAMLAGILLALIPVYTVVANSEDVSRIEKKLTTDREFYDLWMDLISLQADQLEEQSTDFPLSYVSLNSCTHVPPSEAEDFSDTLRPSSISIYSDIGHLTTYCKSNNSILQAGILDSCAHRSSSMVLPSLDKMLRVFNPGLAVVQNNDRDDNLVDQAKAIVQSIQRIKGYESSWKLIVIAATIQDGEASETRQTAIEVLGAVEELHKLLPVRTFLVILRSSGSGIWTDASHAHKACQDMLSMWKSHSQYNSNSVWDQVEIIVQKNFRKPNFTVEVLPLLRESALTNLPEQMDLSVLGYDCSHFSERGLSILHMAIWNSLFTKSSDRVRQYRPTPPQLLCPDFRCPFFRTVSNSGYCIYNSTQDIEPSIYPKLITVCVLFLCLALIAIVLFFMCRKPQRTEDIKKPMKAFGASFSSIKFIDEDVA</sequence>
<evidence type="ECO:0000313" key="2">
    <source>
        <dbReference type="EMBL" id="KAK6759073.1"/>
    </source>
</evidence>
<dbReference type="Proteomes" id="UP001303046">
    <property type="component" value="Unassembled WGS sequence"/>
</dbReference>
<dbReference type="EMBL" id="JAVFWL010000005">
    <property type="protein sequence ID" value="KAK6759073.1"/>
    <property type="molecule type" value="Genomic_DNA"/>
</dbReference>
<dbReference type="PANTHER" id="PTHR21325">
    <property type="entry name" value="PHOSPHOLIPASE B, PLB1"/>
    <property type="match status" value="1"/>
</dbReference>